<reference evidence="4" key="1">
    <citation type="submission" date="2020-09" db="EMBL/GenBank/DDBJ databases">
        <title>A novel bacterium of genus Paenibacillus, isolated from South China Sea.</title>
        <authorList>
            <person name="Huang H."/>
            <person name="Mo K."/>
            <person name="Hu Y."/>
        </authorList>
    </citation>
    <scope>NUCLEOTIDE SEQUENCE</scope>
    <source>
        <strain evidence="4">IB182496</strain>
    </source>
</reference>
<dbReference type="SMART" id="SM00490">
    <property type="entry name" value="HELICc"/>
    <property type="match status" value="1"/>
</dbReference>
<dbReference type="Gene3D" id="3.40.50.10810">
    <property type="entry name" value="Tandem AAA-ATPase domain"/>
    <property type="match status" value="1"/>
</dbReference>
<dbReference type="PROSITE" id="PS51192">
    <property type="entry name" value="HELICASE_ATP_BIND_1"/>
    <property type="match status" value="1"/>
</dbReference>
<protein>
    <submittedName>
        <fullName evidence="4">DEAD/DEAH box helicase</fullName>
    </submittedName>
</protein>
<feature type="domain" description="Helicase ATP-binding" evidence="2">
    <location>
        <begin position="493"/>
        <end position="659"/>
    </location>
</feature>
<keyword evidence="4" id="KW-0347">Helicase</keyword>
<evidence type="ECO:0000259" key="2">
    <source>
        <dbReference type="PROSITE" id="PS51192"/>
    </source>
</evidence>
<dbReference type="Pfam" id="PF12419">
    <property type="entry name" value="DUF3670"/>
    <property type="match status" value="1"/>
</dbReference>
<dbReference type="GO" id="GO:0016787">
    <property type="term" value="F:hydrolase activity"/>
    <property type="evidence" value="ECO:0007669"/>
    <property type="project" value="UniProtKB-KW"/>
</dbReference>
<dbReference type="InterPro" id="IPR038718">
    <property type="entry name" value="SNF2-like_sf"/>
</dbReference>
<dbReference type="InterPro" id="IPR049730">
    <property type="entry name" value="SNF2/RAD54-like_C"/>
</dbReference>
<keyword evidence="4" id="KW-0067">ATP-binding</keyword>
<dbReference type="CDD" id="cd18793">
    <property type="entry name" value="SF2_C_SNF"/>
    <property type="match status" value="1"/>
</dbReference>
<dbReference type="Pfam" id="PF00176">
    <property type="entry name" value="SNF2-rel_dom"/>
    <property type="match status" value="1"/>
</dbReference>
<evidence type="ECO:0000259" key="3">
    <source>
        <dbReference type="PROSITE" id="PS51194"/>
    </source>
</evidence>
<dbReference type="GO" id="GO:0005524">
    <property type="term" value="F:ATP binding"/>
    <property type="evidence" value="ECO:0007669"/>
    <property type="project" value="InterPro"/>
</dbReference>
<dbReference type="FunFam" id="3.40.50.300:FF:000533">
    <property type="entry name" value="Helicase, Snf2 family"/>
    <property type="match status" value="1"/>
</dbReference>
<dbReference type="InterPro" id="IPR000330">
    <property type="entry name" value="SNF2_N"/>
</dbReference>
<dbReference type="InterPro" id="IPR001650">
    <property type="entry name" value="Helicase_C-like"/>
</dbReference>
<proteinExistence type="predicted"/>
<dbReference type="GO" id="GO:0004386">
    <property type="term" value="F:helicase activity"/>
    <property type="evidence" value="ECO:0007669"/>
    <property type="project" value="UniProtKB-KW"/>
</dbReference>
<dbReference type="AlphaFoldDB" id="A0A927GSN3"/>
<dbReference type="InterPro" id="IPR027417">
    <property type="entry name" value="P-loop_NTPase"/>
</dbReference>
<dbReference type="Proteomes" id="UP000621560">
    <property type="component" value="Unassembled WGS sequence"/>
</dbReference>
<dbReference type="SMART" id="SM00487">
    <property type="entry name" value="DEXDc"/>
    <property type="match status" value="1"/>
</dbReference>
<dbReference type="PANTHER" id="PTHR10799">
    <property type="entry name" value="SNF2/RAD54 HELICASE FAMILY"/>
    <property type="match status" value="1"/>
</dbReference>
<gene>
    <name evidence="4" type="ORF">IDH44_14790</name>
</gene>
<evidence type="ECO:0000313" key="5">
    <source>
        <dbReference type="Proteomes" id="UP000621560"/>
    </source>
</evidence>
<dbReference type="InterPro" id="IPR022138">
    <property type="entry name" value="DUF3670"/>
</dbReference>
<dbReference type="Gene3D" id="3.40.50.300">
    <property type="entry name" value="P-loop containing nucleotide triphosphate hydrolases"/>
    <property type="match status" value="1"/>
</dbReference>
<evidence type="ECO:0000256" key="1">
    <source>
        <dbReference type="ARBA" id="ARBA00022801"/>
    </source>
</evidence>
<dbReference type="RefSeq" id="WP_190918915.1">
    <property type="nucleotide sequence ID" value="NZ_JACXIZ010000024.1"/>
</dbReference>
<accession>A0A927GSN3</accession>
<dbReference type="EMBL" id="JACXIZ010000024">
    <property type="protein sequence ID" value="MBD2846466.1"/>
    <property type="molecule type" value="Genomic_DNA"/>
</dbReference>
<keyword evidence="1" id="KW-0378">Hydrolase</keyword>
<keyword evidence="5" id="KW-1185">Reference proteome</keyword>
<dbReference type="Pfam" id="PF00271">
    <property type="entry name" value="Helicase_C"/>
    <property type="match status" value="1"/>
</dbReference>
<feature type="domain" description="Helicase C-terminal" evidence="3">
    <location>
        <begin position="787"/>
        <end position="947"/>
    </location>
</feature>
<organism evidence="4 5">
    <name type="scientific">Paenibacillus sabuli</name>
    <dbReference type="NCBI Taxonomy" id="2772509"/>
    <lineage>
        <taxon>Bacteria</taxon>
        <taxon>Bacillati</taxon>
        <taxon>Bacillota</taxon>
        <taxon>Bacilli</taxon>
        <taxon>Bacillales</taxon>
        <taxon>Paenibacillaceae</taxon>
        <taxon>Paenibacillus</taxon>
    </lineage>
</organism>
<name>A0A927GSN3_9BACL</name>
<dbReference type="PROSITE" id="PS51194">
    <property type="entry name" value="HELICASE_CTER"/>
    <property type="match status" value="1"/>
</dbReference>
<comment type="caution">
    <text evidence="4">The sequence shown here is derived from an EMBL/GenBank/DDBJ whole genome shotgun (WGS) entry which is preliminary data.</text>
</comment>
<dbReference type="InterPro" id="IPR014001">
    <property type="entry name" value="Helicase_ATP-bd"/>
</dbReference>
<evidence type="ECO:0000313" key="4">
    <source>
        <dbReference type="EMBL" id="MBD2846466.1"/>
    </source>
</evidence>
<dbReference type="SUPFAM" id="SSF52540">
    <property type="entry name" value="P-loop containing nucleoside triphosphate hydrolases"/>
    <property type="match status" value="2"/>
</dbReference>
<sequence>MKEAEAAAAQRLEGGWLAGEGVWLHAPQWNGPIQRLKHVLFAWHSGSWYGAEVEEHAIGGQSGLLLTPLLAADYLADPASSLLLRAEWSPQLRQLCEAARLIREALVAGAFAPSMAGWSRRAGRWQLHLEDAAGARYRQWQAAAAESGLEPALAEQWLALAVEEALGRSLEGERAQRRVAALPAAGRGAQSYRDEEDWWVALGWKRDETPFRVMLQLLEPEEAQGWRLRVVLQDREAPDRLYALREAGGSWEAEEPLPKSWTRDVAARMAKEGRKWQQALASEPELLQDDGLPREQLEERQAWTFLERGSRLLLEAGCSILLPGWWEAARRRKLRLKAKVKSSVGSAEAPVFGLDAIIQFDWKLAIGDLDLSEAQFRDMVERDQRLARFGNEWVHLDPRDLERLREWMQRRRSGGELTLGEVMELHLRGAASQEEDLDPDAQQRIAAEVELNSHLRSWLDQLQSLNELPLVDAPQTLRGELRPYQLEGVSWLAFLRRFGLGGCLADDMGLGKTVQFTAYLLHVIGQRESEEPASPSLLICPTSVIGNWEKELQRFAPTLRVMVHYGPRRTRGEDFAEEARQADLVITSYALAPLDEEELGGMRWDALCLDEAQNIKNVYTKQSAAVRKLRARHRIALTGTPMENRLTELWSIHDFMNPGYLGSLPEFRREVVQPIERLRDDQTIARLRKWVEPFMLRRVKQDPAIRLSLPDKQEARVYVSLTAEQGSLYESTVAGLMEQLDTLSPLRRRGLILATLTRLKQLCDHPALMRKEPAGAASQWSEARSNKLSRLLEMVEEIAQRGERCLIFTQFVGMGRTLQRRLAEQLGIPVPYLHGGVPKADRDTMIEAFQDPDQPACAFVLSLKAGGTGLNLTAANHVFHYDRWWNPAVENQATDRAFRIGQTRDVQVHKFVTLGTLEEKIDEMIAGKQSLSEQVVGRSENWITELSRDELSELFTLRRSWADR</sequence>
<keyword evidence="4" id="KW-0547">Nucleotide-binding</keyword>
<dbReference type="CDD" id="cd18012">
    <property type="entry name" value="DEXQc_arch_SWI2_SNF2"/>
    <property type="match status" value="1"/>
</dbReference>